<feature type="non-terminal residue" evidence="2">
    <location>
        <position position="214"/>
    </location>
</feature>
<dbReference type="CDD" id="cd03801">
    <property type="entry name" value="GT4_PimA-like"/>
    <property type="match status" value="1"/>
</dbReference>
<evidence type="ECO:0000259" key="1">
    <source>
        <dbReference type="Pfam" id="PF13579"/>
    </source>
</evidence>
<dbReference type="EMBL" id="LAZR01047323">
    <property type="protein sequence ID" value="KKK94479.1"/>
    <property type="molecule type" value="Genomic_DNA"/>
</dbReference>
<reference evidence="2" key="1">
    <citation type="journal article" date="2015" name="Nature">
        <title>Complex archaea that bridge the gap between prokaryotes and eukaryotes.</title>
        <authorList>
            <person name="Spang A."/>
            <person name="Saw J.H."/>
            <person name="Jorgensen S.L."/>
            <person name="Zaremba-Niedzwiedzka K."/>
            <person name="Martijn J."/>
            <person name="Lind A.E."/>
            <person name="van Eijk R."/>
            <person name="Schleper C."/>
            <person name="Guy L."/>
            <person name="Ettema T.J."/>
        </authorList>
    </citation>
    <scope>NUCLEOTIDE SEQUENCE</scope>
</reference>
<feature type="domain" description="Glycosyltransferase subfamily 4-like N-terminal" evidence="1">
    <location>
        <begin position="15"/>
        <end position="188"/>
    </location>
</feature>
<gene>
    <name evidence="2" type="ORF">LCGC14_2682460</name>
</gene>
<dbReference type="InterPro" id="IPR028098">
    <property type="entry name" value="Glyco_trans_4-like_N"/>
</dbReference>
<protein>
    <recommendedName>
        <fullName evidence="1">Glycosyltransferase subfamily 4-like N-terminal domain-containing protein</fullName>
    </recommendedName>
</protein>
<dbReference type="AlphaFoldDB" id="A0A0F9BVR9"/>
<proteinExistence type="predicted"/>
<evidence type="ECO:0000313" key="2">
    <source>
        <dbReference type="EMBL" id="KKK94479.1"/>
    </source>
</evidence>
<comment type="caution">
    <text evidence="2">The sequence shown here is derived from an EMBL/GenBank/DDBJ whole genome shotgun (WGS) entry which is preliminary data.</text>
</comment>
<name>A0A0F9BVR9_9ZZZZ</name>
<accession>A0A0F9BVR9</accession>
<organism evidence="2">
    <name type="scientific">marine sediment metagenome</name>
    <dbReference type="NCBI Taxonomy" id="412755"/>
    <lineage>
        <taxon>unclassified sequences</taxon>
        <taxon>metagenomes</taxon>
        <taxon>ecological metagenomes</taxon>
    </lineage>
</organism>
<dbReference type="Pfam" id="PF13579">
    <property type="entry name" value="Glyco_trans_4_4"/>
    <property type="match status" value="1"/>
</dbReference>
<sequence length="214" mass="23692">MRICFLSRRYFPAVSGMSVYARNMTKALAERGHEIVMISQYREDEKGVGIYGGGPPPAETWMNVQGLRSLGEEQADDETPADFEKDLREMIATAEKHHADTPFDIVHAQYCYPNGLAALALSNKWQVPNVVSIQGGDGHWVGLCCGTHKQAMDAVLHHAMALIIGCTSFANEVSENHQIPLERFTIIPGATNTQQFKPTQALGSIKKPVRLLYH</sequence>
<dbReference type="SUPFAM" id="SSF53756">
    <property type="entry name" value="UDP-Glycosyltransferase/glycogen phosphorylase"/>
    <property type="match status" value="1"/>
</dbReference>
<dbReference type="Gene3D" id="3.40.50.2000">
    <property type="entry name" value="Glycogen Phosphorylase B"/>
    <property type="match status" value="1"/>
</dbReference>